<dbReference type="EMBL" id="QWGP01000038">
    <property type="protein sequence ID" value="RHZ91130.1"/>
    <property type="molecule type" value="Genomic_DNA"/>
</dbReference>
<evidence type="ECO:0000313" key="2">
    <source>
        <dbReference type="Proteomes" id="UP000266305"/>
    </source>
</evidence>
<organism evidence="1 2">
    <name type="scientific">Cereibacter sphaeroides</name>
    <name type="common">Rhodobacter sphaeroides</name>
    <dbReference type="NCBI Taxonomy" id="1063"/>
    <lineage>
        <taxon>Bacteria</taxon>
        <taxon>Pseudomonadati</taxon>
        <taxon>Pseudomonadota</taxon>
        <taxon>Alphaproteobacteria</taxon>
        <taxon>Rhodobacterales</taxon>
        <taxon>Paracoccaceae</taxon>
        <taxon>Cereibacter</taxon>
    </lineage>
</organism>
<gene>
    <name evidence="1" type="ORF">D1114_20885</name>
</gene>
<sequence length="79" mass="8527">MHTVNPIENLIASWPTRRALASEIGANVEAVHKWAKAGRIPADWQAAVVKAAAARGIEFATAEWMISVHARPEEQKGAA</sequence>
<accession>A0AAX1UFH3</accession>
<dbReference type="AlphaFoldDB" id="A0AAX1UFH3"/>
<dbReference type="RefSeq" id="WP_147405736.1">
    <property type="nucleotide sequence ID" value="NZ_QWGP01000038.1"/>
</dbReference>
<dbReference type="InterPro" id="IPR010982">
    <property type="entry name" value="Lambda_DNA-bd_dom_sf"/>
</dbReference>
<dbReference type="InterPro" id="IPR059216">
    <property type="entry name" value="LeuA_carph_isopro_dom"/>
</dbReference>
<proteinExistence type="predicted"/>
<dbReference type="Gene3D" id="1.10.260.40">
    <property type="entry name" value="lambda repressor-like DNA-binding domains"/>
    <property type="match status" value="1"/>
</dbReference>
<dbReference type="GO" id="GO:0003677">
    <property type="term" value="F:DNA binding"/>
    <property type="evidence" value="ECO:0007669"/>
    <property type="project" value="InterPro"/>
</dbReference>
<dbReference type="Proteomes" id="UP000266305">
    <property type="component" value="Unassembled WGS sequence"/>
</dbReference>
<evidence type="ECO:0008006" key="3">
    <source>
        <dbReference type="Google" id="ProtNLM"/>
    </source>
</evidence>
<name>A0AAX1UFH3_CERSP</name>
<reference evidence="1 2" key="1">
    <citation type="submission" date="2018-08" db="EMBL/GenBank/DDBJ databases">
        <title>Draft genome sequence of Rhodobacter sphaeroides FY.</title>
        <authorList>
            <person name="Rayyan A."/>
            <person name="Meyer T.E."/>
            <person name="Kyndt J.A."/>
        </authorList>
    </citation>
    <scope>NUCLEOTIDE SEQUENCE [LARGE SCALE GENOMIC DNA]</scope>
    <source>
        <strain evidence="1 2">FY</strain>
    </source>
</reference>
<evidence type="ECO:0000313" key="1">
    <source>
        <dbReference type="EMBL" id="RHZ91130.1"/>
    </source>
</evidence>
<dbReference type="NCBIfam" id="NF046037">
    <property type="entry name" value="carphisopro"/>
    <property type="match status" value="1"/>
</dbReference>
<protein>
    <recommendedName>
        <fullName evidence="3">Transcriptional regulator</fullName>
    </recommendedName>
</protein>
<comment type="caution">
    <text evidence="1">The sequence shown here is derived from an EMBL/GenBank/DDBJ whole genome shotgun (WGS) entry which is preliminary data.</text>
</comment>